<dbReference type="PANTHER" id="PTHR10424">
    <property type="entry name" value="VIRAL ENVELOPE PROTEIN"/>
    <property type="match status" value="1"/>
</dbReference>
<evidence type="ECO:0000313" key="15">
    <source>
        <dbReference type="Proteomes" id="UP001152622"/>
    </source>
</evidence>
<dbReference type="OrthoDB" id="9950230at2759"/>
<keyword evidence="9" id="KW-0472">Membrane</keyword>
<dbReference type="EMBL" id="JAINUF010000010">
    <property type="protein sequence ID" value="KAJ8348779.1"/>
    <property type="molecule type" value="Genomic_DNA"/>
</dbReference>
<evidence type="ECO:0000256" key="7">
    <source>
        <dbReference type="ARBA" id="ARBA00022870"/>
    </source>
</evidence>
<keyword evidence="8" id="KW-1133">Transmembrane helix</keyword>
<evidence type="ECO:0000256" key="9">
    <source>
        <dbReference type="ARBA" id="ARBA00023136"/>
    </source>
</evidence>
<comment type="caution">
    <text evidence="14">The sequence shown here is derived from an EMBL/GenBank/DDBJ whole genome shotgun (WGS) entry which is preliminary data.</text>
</comment>
<keyword evidence="6" id="KW-0812">Transmembrane</keyword>
<dbReference type="PANTHER" id="PTHR10424:SF81">
    <property type="entry name" value="ERVV2 PROTEIN"/>
    <property type="match status" value="1"/>
</dbReference>
<evidence type="ECO:0000256" key="1">
    <source>
        <dbReference type="ARBA" id="ARBA00004402"/>
    </source>
</evidence>
<evidence type="ECO:0000313" key="14">
    <source>
        <dbReference type="EMBL" id="KAJ8348779.1"/>
    </source>
</evidence>
<dbReference type="Proteomes" id="UP001152622">
    <property type="component" value="Chromosome 10"/>
</dbReference>
<evidence type="ECO:0000256" key="12">
    <source>
        <dbReference type="ARBA" id="ARBA00023180"/>
    </source>
</evidence>
<keyword evidence="7" id="KW-1043">Host membrane</keyword>
<evidence type="ECO:0000256" key="2">
    <source>
        <dbReference type="ARBA" id="ARBA00004531"/>
    </source>
</evidence>
<keyword evidence="12" id="KW-0325">Glycoprotein</keyword>
<comment type="subcellular location">
    <subcellularLocation>
        <location evidence="1">Host cell membrane</location>
        <topology evidence="1">Single-pass type I membrane protein</topology>
    </subcellularLocation>
    <subcellularLocation>
        <location evidence="2">Host endomembrane system</location>
        <topology evidence="2">Peripheral membrane protein</topology>
    </subcellularLocation>
    <subcellularLocation>
        <location evidence="3">Virion membrane</location>
        <topology evidence="3">Single-pass type I membrane protein</topology>
    </subcellularLocation>
</comment>
<keyword evidence="11" id="KW-1015">Disulfide bond</keyword>
<evidence type="ECO:0000256" key="8">
    <source>
        <dbReference type="ARBA" id="ARBA00022989"/>
    </source>
</evidence>
<protein>
    <submittedName>
        <fullName evidence="14">Uncharacterized protein</fullName>
    </submittedName>
</protein>
<evidence type="ECO:0000256" key="13">
    <source>
        <dbReference type="ARBA" id="ARBA00023288"/>
    </source>
</evidence>
<keyword evidence="13" id="KW-0449">Lipoprotein</keyword>
<organism evidence="14 15">
    <name type="scientific">Synaphobranchus kaupii</name>
    <name type="common">Kaup's arrowtooth eel</name>
    <dbReference type="NCBI Taxonomy" id="118154"/>
    <lineage>
        <taxon>Eukaryota</taxon>
        <taxon>Metazoa</taxon>
        <taxon>Chordata</taxon>
        <taxon>Craniata</taxon>
        <taxon>Vertebrata</taxon>
        <taxon>Euteleostomi</taxon>
        <taxon>Actinopterygii</taxon>
        <taxon>Neopterygii</taxon>
        <taxon>Teleostei</taxon>
        <taxon>Anguilliformes</taxon>
        <taxon>Synaphobranchidae</taxon>
        <taxon>Synaphobranchus</taxon>
    </lineage>
</organism>
<keyword evidence="5" id="KW-0945">Host-virus interaction</keyword>
<evidence type="ECO:0000256" key="11">
    <source>
        <dbReference type="ARBA" id="ARBA00023157"/>
    </source>
</evidence>
<evidence type="ECO:0000256" key="4">
    <source>
        <dbReference type="ARBA" id="ARBA00022511"/>
    </source>
</evidence>
<keyword evidence="4" id="KW-1032">Host cell membrane</keyword>
<dbReference type="Gene3D" id="1.10.287.210">
    <property type="match status" value="1"/>
</dbReference>
<dbReference type="Pfam" id="PF00429">
    <property type="entry name" value="TLV_coat"/>
    <property type="match status" value="1"/>
</dbReference>
<evidence type="ECO:0000256" key="10">
    <source>
        <dbReference type="ARBA" id="ARBA00023139"/>
    </source>
</evidence>
<gene>
    <name evidence="14" type="ORF">SKAU_G00273680</name>
</gene>
<accession>A0A9Q1IQU6</accession>
<dbReference type="AlphaFoldDB" id="A0A9Q1IQU6"/>
<dbReference type="InterPro" id="IPR018154">
    <property type="entry name" value="TLV/ENV_coat_polyprotein"/>
</dbReference>
<dbReference type="SUPFAM" id="SSF58069">
    <property type="entry name" value="Virus ectodomain"/>
    <property type="match status" value="1"/>
</dbReference>
<evidence type="ECO:0000256" key="6">
    <source>
        <dbReference type="ARBA" id="ARBA00022692"/>
    </source>
</evidence>
<evidence type="ECO:0000256" key="3">
    <source>
        <dbReference type="ARBA" id="ARBA00004563"/>
    </source>
</evidence>
<evidence type="ECO:0000256" key="5">
    <source>
        <dbReference type="ARBA" id="ARBA00022581"/>
    </source>
</evidence>
<name>A0A9Q1IQU6_SYNKA</name>
<reference evidence="14" key="1">
    <citation type="journal article" date="2023" name="Science">
        <title>Genome structures resolve the early diversification of teleost fishes.</title>
        <authorList>
            <person name="Parey E."/>
            <person name="Louis A."/>
            <person name="Montfort J."/>
            <person name="Bouchez O."/>
            <person name="Roques C."/>
            <person name="Iampietro C."/>
            <person name="Lluch J."/>
            <person name="Castinel A."/>
            <person name="Donnadieu C."/>
            <person name="Desvignes T."/>
            <person name="Floi Bucao C."/>
            <person name="Jouanno E."/>
            <person name="Wen M."/>
            <person name="Mejri S."/>
            <person name="Dirks R."/>
            <person name="Jansen H."/>
            <person name="Henkel C."/>
            <person name="Chen W.J."/>
            <person name="Zahm M."/>
            <person name="Cabau C."/>
            <person name="Klopp C."/>
            <person name="Thompson A.W."/>
            <person name="Robinson-Rechavi M."/>
            <person name="Braasch I."/>
            <person name="Lecointre G."/>
            <person name="Bobe J."/>
            <person name="Postlethwait J.H."/>
            <person name="Berthelot C."/>
            <person name="Roest Crollius H."/>
            <person name="Guiguen Y."/>
        </authorList>
    </citation>
    <scope>NUCLEOTIDE SEQUENCE</scope>
    <source>
        <strain evidence="14">WJC10195</strain>
    </source>
</reference>
<sequence length="487" mass="56813">MNQMQARMGPRRDRDQEQCNTHYYRTKQFSNLTHPGVKRWGQVIWRMWMVWNLLNQIKLTQAEGGPQVVGYGASGRIVSNTENEWYEWAKYTARNYEKESCLMCAPSPLKVLQVIPNPYSYKNCADFNRNFCHLKPSERPYCPAVCLGFLGEPSFFKWYNLVGWGDWCRKLDVKIDAQKLESPKRYKIDKTMNFECFNRSKGTEDLGEFKGNCEVTWHIEDDSNWKVDIPRLWNFQVTGSYKGKVIRRIHCENQTIVVPSEEPYLVQSEAIADFYWICGGKELRATLPKGWKGICARVQLLQEVTIVKWEGQIDEEVWRDKPSRVKRAYEADPRVTIDSVGQPRGIPEEYKARNEIKVGFESIFIWVTPNKNVEWINYIYYNQQRFINYTDDALGALGEQVHATSRMAWQNRQALDWLLAERGGVCVLFGDQCCTFIPNNTAPEGSFTEAMKNLRELRKEVKDNAGQDVGIWDWFDLKLGNWGGHVH</sequence>
<proteinExistence type="predicted"/>
<keyword evidence="15" id="KW-1185">Reference proteome</keyword>
<keyword evidence="10" id="KW-0564">Palmitate</keyword>